<name>A0A0A8YR67_ARUDO</name>
<reference evidence="1" key="1">
    <citation type="submission" date="2014-09" db="EMBL/GenBank/DDBJ databases">
        <authorList>
            <person name="Magalhaes I.L.F."/>
            <person name="Oliveira U."/>
            <person name="Santos F.R."/>
            <person name="Vidigal T.H.D.A."/>
            <person name="Brescovit A.D."/>
            <person name="Santos A.J."/>
        </authorList>
    </citation>
    <scope>NUCLEOTIDE SEQUENCE</scope>
    <source>
        <tissue evidence="1">Shoot tissue taken approximately 20 cm above the soil surface</tissue>
    </source>
</reference>
<accession>A0A0A8YR67</accession>
<organism evidence="1">
    <name type="scientific">Arundo donax</name>
    <name type="common">Giant reed</name>
    <name type="synonym">Donax arundinaceus</name>
    <dbReference type="NCBI Taxonomy" id="35708"/>
    <lineage>
        <taxon>Eukaryota</taxon>
        <taxon>Viridiplantae</taxon>
        <taxon>Streptophyta</taxon>
        <taxon>Embryophyta</taxon>
        <taxon>Tracheophyta</taxon>
        <taxon>Spermatophyta</taxon>
        <taxon>Magnoliopsida</taxon>
        <taxon>Liliopsida</taxon>
        <taxon>Poales</taxon>
        <taxon>Poaceae</taxon>
        <taxon>PACMAD clade</taxon>
        <taxon>Arundinoideae</taxon>
        <taxon>Arundineae</taxon>
        <taxon>Arundo</taxon>
    </lineage>
</organism>
<evidence type="ECO:0000313" key="1">
    <source>
        <dbReference type="EMBL" id="JAD29379.1"/>
    </source>
</evidence>
<sequence length="37" mass="4315">MTKPSPIIRSVHQMQEAAVRRQLLKACQFVFFSQLPQ</sequence>
<proteinExistence type="predicted"/>
<reference evidence="1" key="2">
    <citation type="journal article" date="2015" name="Data Brief">
        <title>Shoot transcriptome of the giant reed, Arundo donax.</title>
        <authorList>
            <person name="Barrero R.A."/>
            <person name="Guerrero F.D."/>
            <person name="Moolhuijzen P."/>
            <person name="Goolsby J.A."/>
            <person name="Tidwell J."/>
            <person name="Bellgard S.E."/>
            <person name="Bellgard M.I."/>
        </authorList>
    </citation>
    <scope>NUCLEOTIDE SEQUENCE</scope>
    <source>
        <tissue evidence="1">Shoot tissue taken approximately 20 cm above the soil surface</tissue>
    </source>
</reference>
<dbReference type="AlphaFoldDB" id="A0A0A8YR67"/>
<dbReference type="EMBL" id="GBRH01268516">
    <property type="protein sequence ID" value="JAD29379.1"/>
    <property type="molecule type" value="Transcribed_RNA"/>
</dbReference>
<protein>
    <submittedName>
        <fullName evidence="1">Uncharacterized protein</fullName>
    </submittedName>
</protein>